<evidence type="ECO:0000313" key="4">
    <source>
        <dbReference type="Proteomes" id="UP001056035"/>
    </source>
</evidence>
<dbReference type="Pfam" id="PF00211">
    <property type="entry name" value="Guanylate_cyc"/>
    <property type="match status" value="1"/>
</dbReference>
<accession>A0ABY5DVW0</accession>
<reference evidence="3 4" key="1">
    <citation type="submission" date="2022-06" db="EMBL/GenBank/DDBJ databases">
        <title>Paraconexibacter antarcticus.</title>
        <authorList>
            <person name="Kim C.S."/>
        </authorList>
    </citation>
    <scope>NUCLEOTIDE SEQUENCE [LARGE SCALE GENOMIC DNA]</scope>
    <source>
        <strain evidence="3 4">02-257</strain>
    </source>
</reference>
<protein>
    <submittedName>
        <fullName evidence="3">Guanylate cyclase</fullName>
    </submittedName>
</protein>
<evidence type="ECO:0000313" key="3">
    <source>
        <dbReference type="EMBL" id="UTI65801.1"/>
    </source>
</evidence>
<dbReference type="Pfam" id="PF16701">
    <property type="entry name" value="Ad_Cy_reg"/>
    <property type="match status" value="1"/>
</dbReference>
<dbReference type="SUPFAM" id="SSF55073">
    <property type="entry name" value="Nucleotide cyclase"/>
    <property type="match status" value="1"/>
</dbReference>
<dbReference type="EMBL" id="CP098502">
    <property type="protein sequence ID" value="UTI65801.1"/>
    <property type="molecule type" value="Genomic_DNA"/>
</dbReference>
<dbReference type="RefSeq" id="WP_254572479.1">
    <property type="nucleotide sequence ID" value="NZ_CP098502.1"/>
</dbReference>
<dbReference type="PANTHER" id="PTHR43081:SF19">
    <property type="entry name" value="PH-SENSITIVE ADENYLATE CYCLASE RV1264"/>
    <property type="match status" value="1"/>
</dbReference>
<comment type="similarity">
    <text evidence="1">Belongs to the adenylyl cyclase class-3 family.</text>
</comment>
<organism evidence="3 4">
    <name type="scientific">Paraconexibacter antarcticus</name>
    <dbReference type="NCBI Taxonomy" id="2949664"/>
    <lineage>
        <taxon>Bacteria</taxon>
        <taxon>Bacillati</taxon>
        <taxon>Actinomycetota</taxon>
        <taxon>Thermoleophilia</taxon>
        <taxon>Solirubrobacterales</taxon>
        <taxon>Paraconexibacteraceae</taxon>
        <taxon>Paraconexibacter</taxon>
    </lineage>
</organism>
<dbReference type="InterPro" id="IPR032026">
    <property type="entry name" value="Ad_Cy_reg"/>
</dbReference>
<dbReference type="InterPro" id="IPR029787">
    <property type="entry name" value="Nucleotide_cyclase"/>
</dbReference>
<feature type="domain" description="Guanylate cyclase" evidence="2">
    <location>
        <begin position="240"/>
        <end position="345"/>
    </location>
</feature>
<dbReference type="PANTHER" id="PTHR43081">
    <property type="entry name" value="ADENYLATE CYCLASE, TERMINAL-DIFFERENTIATION SPECIFIC-RELATED"/>
    <property type="match status" value="1"/>
</dbReference>
<name>A0ABY5DVW0_9ACTN</name>
<sequence>MTGTTPSTADVARRVGVTPATLKRWVSGGVVPLGDAGWTQGMIAHARIVARLRERGHPLAEIRQATDDGRLAFGYAEDLLRVDEPDYTLAEAAKETGLEPALIERIGSSLGFSVSWTAQITEDDVQMLRYSAAALAAGLPLVAFLQMCRVYGQALAQVADAEVRLFHLYVHEPLMREGIPGLQMAEEMEGLTRQLLPLASPLMDHLHQRFLHHFVEQDVIGHMESDLSETQLDLGRLRVAIAFADLAGYTRLTEEQGEEEAVGAVERFVEAVEHTLPEDARVIKTIGDEVMVVGSDPAALVDWAVGFQSLMTERPLPRIGVHYGETLYRDGDYYGREVNLAARVAARSAGGEVIVTRPLVDAAGPHLEFERIGEVRLKGFTDPTELFLASLIDE</sequence>
<dbReference type="Gene3D" id="3.30.70.1230">
    <property type="entry name" value="Nucleotide cyclase"/>
    <property type="match status" value="1"/>
</dbReference>
<dbReference type="InterPro" id="IPR001054">
    <property type="entry name" value="A/G_cyclase"/>
</dbReference>
<dbReference type="InterPro" id="IPR050697">
    <property type="entry name" value="Adenylyl/Guanylyl_Cyclase_3/4"/>
</dbReference>
<dbReference type="SUPFAM" id="SSF46955">
    <property type="entry name" value="Putative DNA-binding domain"/>
    <property type="match status" value="1"/>
</dbReference>
<gene>
    <name evidence="3" type="ORF">NBH00_06185</name>
</gene>
<keyword evidence="4" id="KW-1185">Reference proteome</keyword>
<dbReference type="InterPro" id="IPR009061">
    <property type="entry name" value="DNA-bd_dom_put_sf"/>
</dbReference>
<evidence type="ECO:0000256" key="1">
    <source>
        <dbReference type="ARBA" id="ARBA00005381"/>
    </source>
</evidence>
<dbReference type="PROSITE" id="PS50125">
    <property type="entry name" value="GUANYLATE_CYCLASE_2"/>
    <property type="match status" value="1"/>
</dbReference>
<dbReference type="CDD" id="cd07302">
    <property type="entry name" value="CHD"/>
    <property type="match status" value="1"/>
</dbReference>
<evidence type="ECO:0000259" key="2">
    <source>
        <dbReference type="PROSITE" id="PS50125"/>
    </source>
</evidence>
<dbReference type="Proteomes" id="UP001056035">
    <property type="component" value="Chromosome"/>
</dbReference>
<proteinExistence type="inferred from homology"/>